<name>A0A1L7WH45_9HELO</name>
<accession>A0A1L7WH45</accession>
<dbReference type="AlphaFoldDB" id="A0A1L7WH45"/>
<keyword evidence="2" id="KW-1185">Reference proteome</keyword>
<protein>
    <submittedName>
        <fullName evidence="1">Uncharacterized protein</fullName>
    </submittedName>
</protein>
<evidence type="ECO:0000313" key="1">
    <source>
        <dbReference type="EMBL" id="CZR52101.1"/>
    </source>
</evidence>
<proteinExistence type="predicted"/>
<sequence length="239" mass="27708">MASVSSLTYLPGAIWLTVKSYIPSLWETPEDKYNRLWNSIFPNKAWLWSMVDKGLYPVLIGCDLDKTKPKYLVLVLGHNGDGGKHYKPDPSNQADLLQKCFHPTAQNIAPGEWYFPKTELTLNVKDARSSDYHYTDVSKPGRLVSYKRGSQYSAYQYWNDNSFAVRHIQSKDIVGIKKNLREDDISDILGLTWEHLPNKTLRQHFFQKAGMETRTNQFDNNKRGSSYKVIGWKWKNLRV</sequence>
<gene>
    <name evidence="1" type="ORF">PAC_01978</name>
</gene>
<dbReference type="EMBL" id="FJOG01000002">
    <property type="protein sequence ID" value="CZR52101.1"/>
    <property type="molecule type" value="Genomic_DNA"/>
</dbReference>
<evidence type="ECO:0000313" key="2">
    <source>
        <dbReference type="Proteomes" id="UP000184330"/>
    </source>
</evidence>
<organism evidence="1 2">
    <name type="scientific">Phialocephala subalpina</name>
    <dbReference type="NCBI Taxonomy" id="576137"/>
    <lineage>
        <taxon>Eukaryota</taxon>
        <taxon>Fungi</taxon>
        <taxon>Dikarya</taxon>
        <taxon>Ascomycota</taxon>
        <taxon>Pezizomycotina</taxon>
        <taxon>Leotiomycetes</taxon>
        <taxon>Helotiales</taxon>
        <taxon>Mollisiaceae</taxon>
        <taxon>Phialocephala</taxon>
        <taxon>Phialocephala fortinii species complex</taxon>
    </lineage>
</organism>
<reference evidence="1 2" key="1">
    <citation type="submission" date="2016-03" db="EMBL/GenBank/DDBJ databases">
        <authorList>
            <person name="Ploux O."/>
        </authorList>
    </citation>
    <scope>NUCLEOTIDE SEQUENCE [LARGE SCALE GENOMIC DNA]</scope>
    <source>
        <strain evidence="1 2">UAMH 11012</strain>
    </source>
</reference>
<dbReference type="OrthoDB" id="3435175at2759"/>
<dbReference type="Proteomes" id="UP000184330">
    <property type="component" value="Unassembled WGS sequence"/>
</dbReference>